<dbReference type="InterPro" id="IPR003591">
    <property type="entry name" value="Leu-rich_rpt_typical-subtyp"/>
</dbReference>
<dbReference type="Gene3D" id="3.80.10.10">
    <property type="entry name" value="Ribonuclease Inhibitor"/>
    <property type="match status" value="2"/>
</dbReference>
<evidence type="ECO:0000313" key="4">
    <source>
        <dbReference type="Proteomes" id="UP000008237"/>
    </source>
</evidence>
<dbReference type="Proteomes" id="UP000008237">
    <property type="component" value="Unassembled WGS sequence"/>
</dbReference>
<evidence type="ECO:0000256" key="1">
    <source>
        <dbReference type="ARBA" id="ARBA00022614"/>
    </source>
</evidence>
<dbReference type="InterPro" id="IPR001611">
    <property type="entry name" value="Leu-rich_rpt"/>
</dbReference>
<gene>
    <name evidence="3" type="ORF">EAI_07558</name>
</gene>
<dbReference type="AlphaFoldDB" id="E2C148"/>
<keyword evidence="2" id="KW-0677">Repeat</keyword>
<dbReference type="OrthoDB" id="1600340at2759"/>
<dbReference type="InterPro" id="IPR032675">
    <property type="entry name" value="LRR_dom_sf"/>
</dbReference>
<protein>
    <submittedName>
        <fullName evidence="3">Malignant fibrous histiocytoma-amplified sequence 1</fullName>
    </submittedName>
</protein>
<name>E2C148_HARSA</name>
<accession>E2C148</accession>
<dbReference type="PANTHER" id="PTHR45617">
    <property type="entry name" value="LEUCINE RICH REPEAT FAMILY PROTEIN"/>
    <property type="match status" value="1"/>
</dbReference>
<dbReference type="PRINTS" id="PR00019">
    <property type="entry name" value="LEURICHRPT"/>
</dbReference>
<organism evidence="4">
    <name type="scientific">Harpegnathos saltator</name>
    <name type="common">Jerdon's jumping ant</name>
    <dbReference type="NCBI Taxonomy" id="610380"/>
    <lineage>
        <taxon>Eukaryota</taxon>
        <taxon>Metazoa</taxon>
        <taxon>Ecdysozoa</taxon>
        <taxon>Arthropoda</taxon>
        <taxon>Hexapoda</taxon>
        <taxon>Insecta</taxon>
        <taxon>Pterygota</taxon>
        <taxon>Neoptera</taxon>
        <taxon>Endopterygota</taxon>
        <taxon>Hymenoptera</taxon>
        <taxon>Apocrita</taxon>
        <taxon>Aculeata</taxon>
        <taxon>Formicoidea</taxon>
        <taxon>Formicidae</taxon>
        <taxon>Ponerinae</taxon>
        <taxon>Ponerini</taxon>
        <taxon>Harpegnathos</taxon>
    </lineage>
</organism>
<dbReference type="PANTHER" id="PTHR45617:SF165">
    <property type="entry name" value="COMMON DPR-INTERACTING PROTEIN-RELATED"/>
    <property type="match status" value="1"/>
</dbReference>
<dbReference type="Pfam" id="PF00560">
    <property type="entry name" value="LRR_1"/>
    <property type="match status" value="1"/>
</dbReference>
<evidence type="ECO:0000313" key="3">
    <source>
        <dbReference type="EMBL" id="EFN78369.1"/>
    </source>
</evidence>
<dbReference type="EMBL" id="GL451853">
    <property type="protein sequence ID" value="EFN78369.1"/>
    <property type="molecule type" value="Genomic_DNA"/>
</dbReference>
<keyword evidence="1" id="KW-0433">Leucine-rich repeat</keyword>
<dbReference type="SUPFAM" id="SSF52047">
    <property type="entry name" value="RNI-like"/>
    <property type="match status" value="1"/>
</dbReference>
<proteinExistence type="predicted"/>
<dbReference type="Pfam" id="PF13855">
    <property type="entry name" value="LRR_8"/>
    <property type="match status" value="2"/>
</dbReference>
<dbReference type="PROSITE" id="PS51450">
    <property type="entry name" value="LRR"/>
    <property type="match status" value="3"/>
</dbReference>
<dbReference type="SMART" id="SM00364">
    <property type="entry name" value="LRR_BAC"/>
    <property type="match status" value="5"/>
</dbReference>
<dbReference type="InParanoid" id="E2C148"/>
<sequence length="316" mass="36356">MKYLKQLDLSGNLLENIHIDVFEDLSDLEDLSYSNNRLSSFNISVLNANFPLVKLNLSHNMINSLERSSQHMVTSLKVLDLSYNNLTYVYDDFLKAVPRVEYLDFSFNRLSELEANALMHLQYLKILRINDNRLLSLSFQDLPLRLEELHAGGNFIGILLPKKISIRVLNIENNRISDLREEFSLLEELMHLNISGNFLSEFPSVKLKHLESLDLSFNNLTIIPKSISTNFFPMLKIFNVSGNPLQDLKLQSELKLNIFEANYMDMIEGIHEDTFEKLKGRANECINVTISNNNKLSVMAENAFHDINMCFVSISC</sequence>
<reference evidence="3 4" key="1">
    <citation type="journal article" date="2010" name="Science">
        <title>Genomic comparison of the ants Camponotus floridanus and Harpegnathos saltator.</title>
        <authorList>
            <person name="Bonasio R."/>
            <person name="Zhang G."/>
            <person name="Ye C."/>
            <person name="Mutti N.S."/>
            <person name="Fang X."/>
            <person name="Qin N."/>
            <person name="Donahue G."/>
            <person name="Yang P."/>
            <person name="Li Q."/>
            <person name="Li C."/>
            <person name="Zhang P."/>
            <person name="Huang Z."/>
            <person name="Berger S.L."/>
            <person name="Reinberg D."/>
            <person name="Wang J."/>
            <person name="Liebig J."/>
        </authorList>
    </citation>
    <scope>NUCLEOTIDE SEQUENCE [LARGE SCALE GENOMIC DNA]</scope>
    <source>
        <strain evidence="3 4">R22 G/1</strain>
    </source>
</reference>
<evidence type="ECO:0000256" key="2">
    <source>
        <dbReference type="ARBA" id="ARBA00022737"/>
    </source>
</evidence>
<dbReference type="STRING" id="610380.E2C148"/>
<keyword evidence="4" id="KW-1185">Reference proteome</keyword>
<dbReference type="SMART" id="SM00369">
    <property type="entry name" value="LRR_TYP"/>
    <property type="match status" value="4"/>
</dbReference>
<dbReference type="OMA" id="RANECIN"/>